<dbReference type="AlphaFoldDB" id="A0AAQ1ZIH4"/>
<proteinExistence type="predicted"/>
<protein>
    <recommendedName>
        <fullName evidence="4">Lipoprotein</fullName>
    </recommendedName>
</protein>
<name>A0AAQ1ZIH4_9BACT</name>
<dbReference type="Proteomes" id="UP000255283">
    <property type="component" value="Unassembled WGS sequence"/>
</dbReference>
<evidence type="ECO:0000256" key="1">
    <source>
        <dbReference type="SAM" id="SignalP"/>
    </source>
</evidence>
<gene>
    <name evidence="2" type="ORF">NCTC13063_01378</name>
</gene>
<keyword evidence="1" id="KW-0732">Signal</keyword>
<accession>A0AAQ1ZIH4</accession>
<dbReference type="PROSITE" id="PS51257">
    <property type="entry name" value="PROKAR_LIPOPROTEIN"/>
    <property type="match status" value="1"/>
</dbReference>
<dbReference type="RefSeq" id="WP_048799714.1">
    <property type="nucleotide sequence ID" value="NZ_DBFWLE010000024.1"/>
</dbReference>
<evidence type="ECO:0000313" key="2">
    <source>
        <dbReference type="EMBL" id="SUB80098.1"/>
    </source>
</evidence>
<comment type="caution">
    <text evidence="2">The sequence shown here is derived from an EMBL/GenBank/DDBJ whole genome shotgun (WGS) entry which is preliminary data.</text>
</comment>
<dbReference type="EMBL" id="UGTJ01000001">
    <property type="protein sequence ID" value="SUB80098.1"/>
    <property type="molecule type" value="Genomic_DNA"/>
</dbReference>
<evidence type="ECO:0000313" key="3">
    <source>
        <dbReference type="Proteomes" id="UP000255283"/>
    </source>
</evidence>
<feature type="signal peptide" evidence="1">
    <location>
        <begin position="1"/>
        <end position="29"/>
    </location>
</feature>
<organism evidence="2 3">
    <name type="scientific">Segatella buccae</name>
    <dbReference type="NCBI Taxonomy" id="28126"/>
    <lineage>
        <taxon>Bacteria</taxon>
        <taxon>Pseudomonadati</taxon>
        <taxon>Bacteroidota</taxon>
        <taxon>Bacteroidia</taxon>
        <taxon>Bacteroidales</taxon>
        <taxon>Prevotellaceae</taxon>
        <taxon>Segatella</taxon>
    </lineage>
</organism>
<feature type="chain" id="PRO_5042942519" description="Lipoprotein" evidence="1">
    <location>
        <begin position="30"/>
        <end position="195"/>
    </location>
</feature>
<evidence type="ECO:0008006" key="4">
    <source>
        <dbReference type="Google" id="ProtNLM"/>
    </source>
</evidence>
<reference evidence="2 3" key="1">
    <citation type="submission" date="2018-06" db="EMBL/GenBank/DDBJ databases">
        <authorList>
            <consortium name="Pathogen Informatics"/>
            <person name="Doyle S."/>
        </authorList>
    </citation>
    <scope>NUCLEOTIDE SEQUENCE [LARGE SCALE GENOMIC DNA]</scope>
    <source>
        <strain evidence="2 3">NCTC13063</strain>
    </source>
</reference>
<sequence length="195" mass="21506">MKKAIKNILLKMPAIVSALTLLASCGAEAPVSRTYPCRFYLDTRIHPVSKLITAVTSYNYYVKTTVDYRSGAFHVVTYSRDGQNNPEDLTLTAQTEIYAFTGGIYLGANKSIIVGLTNFNGPVAYDGMCPNCIEQYASVDFPLSWNTTVSEVKCDKCKRTYSLETGTITGGNNGKPLMRYLVNYTGPYSMLRIGN</sequence>